<dbReference type="SUPFAM" id="SSF56349">
    <property type="entry name" value="DNA breaking-rejoining enzymes"/>
    <property type="match status" value="1"/>
</dbReference>
<feature type="domain" description="Putative integrase N-terminal" evidence="2">
    <location>
        <begin position="86"/>
        <end position="157"/>
    </location>
</feature>
<evidence type="ECO:0000313" key="4">
    <source>
        <dbReference type="Proteomes" id="UP000321192"/>
    </source>
</evidence>
<feature type="region of interest" description="Disordered" evidence="1">
    <location>
        <begin position="331"/>
        <end position="358"/>
    </location>
</feature>
<dbReference type="InterPro" id="IPR024457">
    <property type="entry name" value="Putative_integrase_N"/>
</dbReference>
<evidence type="ECO:0000259" key="2">
    <source>
        <dbReference type="Pfam" id="PF12834"/>
    </source>
</evidence>
<feature type="compositionally biased region" description="Basic and acidic residues" evidence="1">
    <location>
        <begin position="348"/>
        <end position="358"/>
    </location>
</feature>
<accession>A0A5C7S988</accession>
<proteinExistence type="predicted"/>
<protein>
    <recommendedName>
        <fullName evidence="2">Putative integrase N-terminal domain-containing protein</fullName>
    </recommendedName>
</protein>
<name>A0A5C7S988_THASP</name>
<sequence length="404" mass="45721">MARPNAVFQVGHRPRLAPWVNHLEIDMGSKTRQRGRHELRKQAGEGRDPAAVLASLPIGTSDWKRVLDAIVKQHNSQHAKLYKVVSFKTMRDREYFYFSFFNELRTHTTFREADPRVLKQRHVQAVVARWLQRDMATASIHNYLSFLRTFAGWIGRPGLVREVAFYVGPDSPHVHRKQVAVEDRSWTAHGVDIEAKIAEVAAFDPWVGLQLEICYRFGARPKEARHFRPHGALIPRELAFERDAAAYPECEEFVRFAQGTKGGRPRDEPLQTEEQRELLTRLQSVVAKGWYVGEPGRTAAQNQDRFYNVLRRFGITRNALGVTAHGLRHQSANDGYEADTGAPSPVRGQHERPENDADARYRTAIRLGHSRLRSSTFYVGTMGKAGQADAPACAPEGAPVEQSS</sequence>
<gene>
    <name evidence="3" type="ORF">E6Q80_19125</name>
</gene>
<evidence type="ECO:0000256" key="1">
    <source>
        <dbReference type="SAM" id="MobiDB-lite"/>
    </source>
</evidence>
<dbReference type="AlphaFoldDB" id="A0A5C7S988"/>
<organism evidence="3 4">
    <name type="scientific">Thauera aminoaromatica</name>
    <dbReference type="NCBI Taxonomy" id="164330"/>
    <lineage>
        <taxon>Bacteria</taxon>
        <taxon>Pseudomonadati</taxon>
        <taxon>Pseudomonadota</taxon>
        <taxon>Betaproteobacteria</taxon>
        <taxon>Rhodocyclales</taxon>
        <taxon>Zoogloeaceae</taxon>
        <taxon>Thauera</taxon>
    </lineage>
</organism>
<dbReference type="Pfam" id="PF12834">
    <property type="entry name" value="Phage_int_SAM_2"/>
    <property type="match status" value="1"/>
</dbReference>
<dbReference type="EMBL" id="SSFD01000319">
    <property type="protein sequence ID" value="TXH80193.1"/>
    <property type="molecule type" value="Genomic_DNA"/>
</dbReference>
<evidence type="ECO:0000313" key="3">
    <source>
        <dbReference type="EMBL" id="TXH80193.1"/>
    </source>
</evidence>
<comment type="caution">
    <text evidence="3">The sequence shown here is derived from an EMBL/GenBank/DDBJ whole genome shotgun (WGS) entry which is preliminary data.</text>
</comment>
<reference evidence="3 4" key="1">
    <citation type="submission" date="2018-09" db="EMBL/GenBank/DDBJ databases">
        <title>Metagenome Assembled Genomes from an Advanced Water Purification Facility.</title>
        <authorList>
            <person name="Stamps B.W."/>
            <person name="Spear J.R."/>
        </authorList>
    </citation>
    <scope>NUCLEOTIDE SEQUENCE [LARGE SCALE GENOMIC DNA]</scope>
    <source>
        <strain evidence="3">Bin_27_1</strain>
    </source>
</reference>
<dbReference type="Proteomes" id="UP000321192">
    <property type="component" value="Unassembled WGS sequence"/>
</dbReference>
<dbReference type="InterPro" id="IPR011010">
    <property type="entry name" value="DNA_brk_join_enz"/>
</dbReference>
<dbReference type="GO" id="GO:0003677">
    <property type="term" value="F:DNA binding"/>
    <property type="evidence" value="ECO:0007669"/>
    <property type="project" value="InterPro"/>
</dbReference>